<dbReference type="SUPFAM" id="SSF143100">
    <property type="entry name" value="TTHA1013/TTHA0281-like"/>
    <property type="match status" value="1"/>
</dbReference>
<name>A0A1H4AVH3_9EURY</name>
<sequence length="96" mass="10627">MTRELPMSTDPTSADDLPTGTTITLTREDEWWVAKEEETGVVSQGKSRQGALNNLDEALQGYHGEGEPTSEDELRELGIDPEQNTFGLLNDSEIFD</sequence>
<keyword evidence="3" id="KW-1185">Reference proteome</keyword>
<evidence type="ECO:0000313" key="3">
    <source>
        <dbReference type="Proteomes" id="UP000236755"/>
    </source>
</evidence>
<gene>
    <name evidence="2" type="ORF">SAMN04488065_2944</name>
</gene>
<feature type="region of interest" description="Disordered" evidence="1">
    <location>
        <begin position="1"/>
        <end position="21"/>
    </location>
</feature>
<proteinExistence type="predicted"/>
<dbReference type="AlphaFoldDB" id="A0A1H4AVH3"/>
<evidence type="ECO:0000256" key="1">
    <source>
        <dbReference type="SAM" id="MobiDB-lite"/>
    </source>
</evidence>
<dbReference type="InterPro" id="IPR035069">
    <property type="entry name" value="TTHA1013/TTHA0281-like"/>
</dbReference>
<accession>A0A1H4AVH3</accession>
<dbReference type="Proteomes" id="UP000236755">
    <property type="component" value="Unassembled WGS sequence"/>
</dbReference>
<dbReference type="EMBL" id="FNQT01000008">
    <property type="protein sequence ID" value="SEA39837.1"/>
    <property type="molecule type" value="Genomic_DNA"/>
</dbReference>
<protein>
    <submittedName>
        <fullName evidence="2">Predicted nuclease of the RNAse H fold, HicB family</fullName>
    </submittedName>
</protein>
<dbReference type="Pfam" id="PF24113">
    <property type="entry name" value="DUF7387"/>
    <property type="match status" value="1"/>
</dbReference>
<reference evidence="2 3" key="1">
    <citation type="submission" date="2016-10" db="EMBL/GenBank/DDBJ databases">
        <authorList>
            <person name="de Groot N.N."/>
        </authorList>
    </citation>
    <scope>NUCLEOTIDE SEQUENCE [LARGE SCALE GENOMIC DNA]</scope>
    <source>
        <strain evidence="2 3">CGMCC 1.8712</strain>
    </source>
</reference>
<evidence type="ECO:0000313" key="2">
    <source>
        <dbReference type="EMBL" id="SEA39837.1"/>
    </source>
</evidence>
<organism evidence="2 3">
    <name type="scientific">Haloplanus vescus</name>
    <dbReference type="NCBI Taxonomy" id="555874"/>
    <lineage>
        <taxon>Archaea</taxon>
        <taxon>Methanobacteriati</taxon>
        <taxon>Methanobacteriota</taxon>
        <taxon>Stenosarchaea group</taxon>
        <taxon>Halobacteria</taxon>
        <taxon>Halobacteriales</taxon>
        <taxon>Haloferacaceae</taxon>
        <taxon>Haloplanus</taxon>
    </lineage>
</organism>
<dbReference type="Gene3D" id="3.30.160.250">
    <property type="match status" value="1"/>
</dbReference>
<dbReference type="InterPro" id="IPR055811">
    <property type="entry name" value="DUF7387"/>
</dbReference>